<dbReference type="GO" id="GO:0071479">
    <property type="term" value="P:cellular response to ionizing radiation"/>
    <property type="evidence" value="ECO:0007669"/>
    <property type="project" value="TreeGrafter"/>
</dbReference>
<name>A0A6P7WQ93_9AMPH</name>
<feature type="region of interest" description="Disordered" evidence="1">
    <location>
        <begin position="547"/>
        <end position="568"/>
    </location>
</feature>
<evidence type="ECO:0000313" key="4">
    <source>
        <dbReference type="RefSeq" id="XP_030043286.1"/>
    </source>
</evidence>
<dbReference type="GO" id="GO:0006302">
    <property type="term" value="P:double-strand break repair"/>
    <property type="evidence" value="ECO:0007669"/>
    <property type="project" value="TreeGrafter"/>
</dbReference>
<dbReference type="GeneID" id="115457807"/>
<feature type="compositionally biased region" description="Polar residues" evidence="1">
    <location>
        <begin position="409"/>
        <end position="463"/>
    </location>
</feature>
<feature type="compositionally biased region" description="Basic and acidic residues" evidence="1">
    <location>
        <begin position="1221"/>
        <end position="1240"/>
    </location>
</feature>
<dbReference type="InterPro" id="IPR032764">
    <property type="entry name" value="Tankyrase-bd_C"/>
</dbReference>
<proteinExistence type="predicted"/>
<feature type="compositionally biased region" description="Basic and acidic residues" evidence="1">
    <location>
        <begin position="1331"/>
        <end position="1363"/>
    </location>
</feature>
<dbReference type="PANTHER" id="PTHR22042:SF2">
    <property type="entry name" value="182 KDA TANKYRASE-1-BINDING PROTEIN"/>
    <property type="match status" value="1"/>
</dbReference>
<feature type="region of interest" description="Disordered" evidence="1">
    <location>
        <begin position="642"/>
        <end position="680"/>
    </location>
</feature>
<dbReference type="PANTHER" id="PTHR22042">
    <property type="entry name" value="TANKYRASE 1 BINDING PROTEIN"/>
    <property type="match status" value="1"/>
</dbReference>
<organism evidence="3 4">
    <name type="scientific">Microcaecilia unicolor</name>
    <dbReference type="NCBI Taxonomy" id="1415580"/>
    <lineage>
        <taxon>Eukaryota</taxon>
        <taxon>Metazoa</taxon>
        <taxon>Chordata</taxon>
        <taxon>Craniata</taxon>
        <taxon>Vertebrata</taxon>
        <taxon>Euteleostomi</taxon>
        <taxon>Amphibia</taxon>
        <taxon>Gymnophiona</taxon>
        <taxon>Siphonopidae</taxon>
        <taxon>Microcaecilia</taxon>
    </lineage>
</organism>
<feature type="compositionally biased region" description="Low complexity" evidence="1">
    <location>
        <begin position="692"/>
        <end position="708"/>
    </location>
</feature>
<dbReference type="FunCoup" id="A0A6P7WQ93">
    <property type="interactions" value="163"/>
</dbReference>
<dbReference type="OrthoDB" id="9943385at2759"/>
<evidence type="ECO:0000259" key="2">
    <source>
        <dbReference type="SMART" id="SM01319"/>
    </source>
</evidence>
<dbReference type="InterPro" id="IPR040006">
    <property type="entry name" value="TNKS1BP1-like"/>
</dbReference>
<feature type="region of interest" description="Disordered" evidence="1">
    <location>
        <begin position="692"/>
        <end position="815"/>
    </location>
</feature>
<dbReference type="Pfam" id="PF15327">
    <property type="entry name" value="Tankyrase_bdg_C"/>
    <property type="match status" value="1"/>
</dbReference>
<feature type="compositionally biased region" description="Polar residues" evidence="1">
    <location>
        <begin position="255"/>
        <end position="272"/>
    </location>
</feature>
<feature type="region of interest" description="Disordered" evidence="1">
    <location>
        <begin position="395"/>
        <end position="463"/>
    </location>
</feature>
<feature type="compositionally biased region" description="Polar residues" evidence="1">
    <location>
        <begin position="1512"/>
        <end position="1525"/>
    </location>
</feature>
<feature type="compositionally biased region" description="Basic and acidic residues" evidence="1">
    <location>
        <begin position="1593"/>
        <end position="1602"/>
    </location>
</feature>
<dbReference type="InParanoid" id="A0A6P7WQ93"/>
<dbReference type="RefSeq" id="XP_030043286.1">
    <property type="nucleotide sequence ID" value="XM_030187426.1"/>
</dbReference>
<evidence type="ECO:0000313" key="3">
    <source>
        <dbReference type="Proteomes" id="UP000515156"/>
    </source>
</evidence>
<dbReference type="KEGG" id="muo:115457807"/>
<feature type="region of interest" description="Disordered" evidence="1">
    <location>
        <begin position="1162"/>
        <end position="1183"/>
    </location>
</feature>
<reference evidence="4" key="1">
    <citation type="submission" date="2025-08" db="UniProtKB">
        <authorList>
            <consortium name="RefSeq"/>
        </authorList>
    </citation>
    <scope>IDENTIFICATION</scope>
</reference>
<sequence>METGIVDLCTTPHSTVDAMASEPQLGATVPPEKLDIGQTPPKPLLKPKPRLLPKPAFPEKPVTSPQSDGLACSSCPGLYSPKSPLADVPLAEKINILTGPKPYGSSTTAGLNIKRPSFTFKRQKSETISHEGNTENIVPIVSEARNSLTFSEPPKAFVPWRIDDTDGRKPDCEELSATIYPVAGVNLETRKMEKKVAGGETTALASDLATAERSPEQRKAGPFRVKPVPVAVKPGRFPGTTVEEILARMEEGKTASVTQGPDRSWAQRQSLSFDGGSRFGSKAYSSFRRQQSITEAKKESEEKAAKEVERKPGTGLSPTGVTEHLQGDPVRNQAVVPVAEEDRAREKGGQSPDLRSASQLLQQPSTAVFPLLESASPAVPSKESCILPASSWDRNQFQGQLSPPRVSTDVISNNSESPSKIEITSVTSHTPRSPVISPNGTTSSETPNQDSKQRQGSLQDYPSSALATSSLTKVLNHSDLERDVVPDLSKEGVLTAASVETSNYPSGATSIPPVPPRPSKAYSEPDFVPGLLIRGVPLTEATMESSAYTSRNGLEKETVSTPVVPNTDSDKTFVPQLLVRGSPVKQEAASVESSIFKDTSKGASEQGGVSVSDALLKETDLSSKTNQFTDLREHGEVESVKTLKTAETVPSRKEPLFHPHLDSRHTSEGMLDPSVTGKGDVPAVSEQALAGSDWSLSESFEWSSPSRSTEWTKRRQSPTTSPIEEMSNAPNLLEDNSVTSESDRGMAIRNETLTGSDHETMQGSVEITERDNPKAKPRGISNNPPTNWSLAPSEDSGGGTLRQRSGDGTGFLASENSIKGINNTVNSRQSPYTETAGKLHETVDPRKILSTTEVETLEMRKEEPPADVPTIQGQKVGVNLFEAKEVSKSHSEVAEFRDESENCHFHPSLGEKSLESVEIQRLLEPVHPILQSEPAAEACVMFNKVIHSDHVIPSWEEDSYLSTLEPGTGTSMAASDLKEHKLGEEPMSPSKMTEREREAQFSSRARELQDTFDISDFDPVKSDPEEKPTEVTNLDSQWLEKLLSPTPANSDVTERDVVLRSKDEVPSEGQEGLLGWAQKDLRTEFGVEEPEKISTSDSRKRVWDNEFSIGGTHQSSDFSITEMDQSSDYGIAKRVWERDFGIQSTDQSRKFDIEEPYMNKEFGLGETSRDRDSGLGETERDFSLGVMSSDRDREFGLGVTSSDREFGLGVTSRDREFGMGETDRDVEFGLGETSRDRDFGQEEVDRDFGLGEMSKDRDFGLGERDRDFGLGKRDRDFGLEEMNKDFDLEERSRDREFCLGELSKDRDREFGLGELNRDREFGLEQMSRDRDFGLGETDRDREYHMHSIEKDGKLQGSNHRDEYSVPEEDLSNTFGTRDMDKTVIPGTDMSDFHVGFTQDSSSLAPRYSQSEELFGSSSYRSHGLVEELLGTDLSKQSSGNEKLLTDEGNQIEVDKEQMDFNQFYASHKQDHSLEDDSHTGQLHPSLMTKANRTDETDETDAEVLPKEEWLNQEESVSHQAEGQTLSEPEEMEEASSPEVDFTFLGEVDVLDSSACRSRAFLNRKRGHRAPVIRPGATLNLNLTESDGMFQDSTEPKPVKPESSDEEVAEPETRRMKKSPVAHGVKLGLFSGFNPLALKAKLKQRKSVEEGEQVESKSAKESQFQRSKSCKVPASGKPAVLPPKPEKSPGSESSSPQWLKALKIKKRSTK</sequence>
<feature type="compositionally biased region" description="Basic and acidic residues" evidence="1">
    <location>
        <begin position="1167"/>
        <end position="1182"/>
    </location>
</feature>
<feature type="compositionally biased region" description="Polar residues" evidence="1">
    <location>
        <begin position="751"/>
        <end position="765"/>
    </location>
</feature>
<keyword evidence="3" id="KW-1185">Reference proteome</keyword>
<feature type="region of interest" description="Disordered" evidence="1">
    <location>
        <begin position="980"/>
        <end position="1055"/>
    </location>
</feature>
<feature type="domain" description="Tankyrase 1-binding protein C-terminal" evidence="2">
    <location>
        <begin position="1538"/>
        <end position="1705"/>
    </location>
</feature>
<feature type="compositionally biased region" description="Basic and acidic residues" evidence="1">
    <location>
        <begin position="1645"/>
        <end position="1659"/>
    </location>
</feature>
<gene>
    <name evidence="4" type="primary">TNKS1BP1</name>
</gene>
<dbReference type="SMART" id="SM01319">
    <property type="entry name" value="Tankyrase_bdg_C"/>
    <property type="match status" value="1"/>
</dbReference>
<feature type="compositionally biased region" description="Basic and acidic residues" evidence="1">
    <location>
        <begin position="1469"/>
        <end position="1478"/>
    </location>
</feature>
<feature type="region of interest" description="Disordered" evidence="1">
    <location>
        <begin position="21"/>
        <end position="71"/>
    </location>
</feature>
<feature type="region of interest" description="Disordered" evidence="1">
    <location>
        <begin position="1642"/>
        <end position="1709"/>
    </location>
</feature>
<feature type="region of interest" description="Disordered" evidence="1">
    <location>
        <begin position="1577"/>
        <end position="1620"/>
    </location>
</feature>
<feature type="region of interest" description="Disordered" evidence="1">
    <location>
        <begin position="195"/>
        <end position="223"/>
    </location>
</feature>
<feature type="compositionally biased region" description="Polar residues" evidence="1">
    <location>
        <begin position="780"/>
        <end position="790"/>
    </location>
</feature>
<feature type="region of interest" description="Disordered" evidence="1">
    <location>
        <begin position="502"/>
        <end position="522"/>
    </location>
</feature>
<dbReference type="Proteomes" id="UP000515156">
    <property type="component" value="Chromosome 1"/>
</dbReference>
<feature type="compositionally biased region" description="Basic and acidic residues" evidence="1">
    <location>
        <begin position="992"/>
        <end position="1009"/>
    </location>
</feature>
<dbReference type="GO" id="GO:0000792">
    <property type="term" value="C:heterochromatin"/>
    <property type="evidence" value="ECO:0007669"/>
    <property type="project" value="TreeGrafter"/>
</dbReference>
<feature type="compositionally biased region" description="Basic and acidic residues" evidence="1">
    <location>
        <begin position="650"/>
        <end position="667"/>
    </location>
</feature>
<protein>
    <submittedName>
        <fullName evidence="4">182 kDa tankyrase-1-binding protein isoform X1</fullName>
    </submittedName>
</protein>
<feature type="region of interest" description="Disordered" evidence="1">
    <location>
        <begin position="248"/>
        <end position="362"/>
    </location>
</feature>
<feature type="compositionally biased region" description="Polar residues" evidence="1">
    <location>
        <begin position="717"/>
        <end position="740"/>
    </location>
</feature>
<evidence type="ECO:0000256" key="1">
    <source>
        <dbReference type="SAM" id="MobiDB-lite"/>
    </source>
</evidence>
<dbReference type="GO" id="GO:0005634">
    <property type="term" value="C:nucleus"/>
    <property type="evidence" value="ECO:0007669"/>
    <property type="project" value="TreeGrafter"/>
</dbReference>
<feature type="region of interest" description="Disordered" evidence="1">
    <location>
        <begin position="1469"/>
        <end position="1533"/>
    </location>
</feature>
<feature type="region of interest" description="Disordered" evidence="1">
    <location>
        <begin position="1331"/>
        <end position="1378"/>
    </location>
</feature>
<feature type="region of interest" description="Disordered" evidence="1">
    <location>
        <begin position="1221"/>
        <end position="1247"/>
    </location>
</feature>
<dbReference type="CTD" id="85456"/>
<feature type="compositionally biased region" description="Basic and acidic residues" evidence="1">
    <location>
        <begin position="1018"/>
        <end position="1029"/>
    </location>
</feature>
<feature type="compositionally biased region" description="Basic and acidic residues" evidence="1">
    <location>
        <begin position="295"/>
        <end position="312"/>
    </location>
</feature>
<accession>A0A6P7WQ93</accession>
<feature type="compositionally biased region" description="Polar residues" evidence="1">
    <location>
        <begin position="283"/>
        <end position="294"/>
    </location>
</feature>